<keyword evidence="1" id="KW-0233">DNA recombination</keyword>
<keyword evidence="1" id="KW-0067">ATP-binding</keyword>
<dbReference type="Pfam" id="PF05970">
    <property type="entry name" value="PIF1"/>
    <property type="match status" value="1"/>
</dbReference>
<dbReference type="GO" id="GO:0006281">
    <property type="term" value="P:DNA repair"/>
    <property type="evidence" value="ECO:0007669"/>
    <property type="project" value="UniProtKB-KW"/>
</dbReference>
<keyword evidence="1" id="KW-0227">DNA damage</keyword>
<dbReference type="Gene3D" id="3.40.50.300">
    <property type="entry name" value="P-loop containing nucleotide triphosphate hydrolases"/>
    <property type="match status" value="1"/>
</dbReference>
<sequence>MEKPTEFLYNEVLLSIKVRLAREEVTMANLGLLEPNFKSELEFLPVILQEGLNFEKAALHDHAFERYPTLNAKQKYIFDQVVGSVIKKEGKIFCLNASGGSEKTYTINLILTEVWSQGHIAVATAVSGIAANLLENERPLYSRCSIPLRITEEYMCHMKISDSRRKFFQKARLLVIDEVTMDHKHVYECIDPSLREVIQETDKLFGDLTVLFSREWKQILPMVQRGSRPQIIPVTLKQSYIWNYVQSLQLSVNTRVQNSGSDDTAFTSYLDQLRNGTFPINQEIGEYKISILPPHLTLQGYRSFVKWSPETEFPLELINDLNPLRIPPHILVLKKHSSIMLLRNLKPTGGHCNGTRYIVLELHNHLIEAKVVNGTHAGIRILIP</sequence>
<gene>
    <name evidence="4" type="ORF">OCBIM_22030775mg</name>
</gene>
<name>A0A0L8GP75_OCTBM</name>
<accession>A0A0L8GP75</accession>
<dbReference type="GO" id="GO:0005524">
    <property type="term" value="F:ATP binding"/>
    <property type="evidence" value="ECO:0007669"/>
    <property type="project" value="UniProtKB-KW"/>
</dbReference>
<evidence type="ECO:0000313" key="4">
    <source>
        <dbReference type="EMBL" id="KOF78425.1"/>
    </source>
</evidence>
<dbReference type="EC" id="5.6.2.3" evidence="1"/>
<dbReference type="InterPro" id="IPR010285">
    <property type="entry name" value="DNA_helicase_pif1-like_DEAD"/>
</dbReference>
<feature type="domain" description="DNA helicase Pif1-like 2B" evidence="3">
    <location>
        <begin position="316"/>
        <end position="362"/>
    </location>
</feature>
<dbReference type="AlphaFoldDB" id="A0A0L8GP75"/>
<comment type="cofactor">
    <cofactor evidence="1">
        <name>Mg(2+)</name>
        <dbReference type="ChEBI" id="CHEBI:18420"/>
    </cofactor>
</comment>
<dbReference type="EMBL" id="KQ421086">
    <property type="protein sequence ID" value="KOF78425.1"/>
    <property type="molecule type" value="Genomic_DNA"/>
</dbReference>
<dbReference type="GO" id="GO:0000723">
    <property type="term" value="P:telomere maintenance"/>
    <property type="evidence" value="ECO:0007669"/>
    <property type="project" value="InterPro"/>
</dbReference>
<keyword evidence="1" id="KW-0234">DNA repair</keyword>
<keyword evidence="1" id="KW-0547">Nucleotide-binding</keyword>
<comment type="catalytic activity">
    <reaction evidence="1">
        <text>ATP + H2O = ADP + phosphate + H(+)</text>
        <dbReference type="Rhea" id="RHEA:13065"/>
        <dbReference type="ChEBI" id="CHEBI:15377"/>
        <dbReference type="ChEBI" id="CHEBI:15378"/>
        <dbReference type="ChEBI" id="CHEBI:30616"/>
        <dbReference type="ChEBI" id="CHEBI:43474"/>
        <dbReference type="ChEBI" id="CHEBI:456216"/>
        <dbReference type="EC" id="5.6.2.3"/>
    </reaction>
</comment>
<keyword evidence="1" id="KW-0347">Helicase</keyword>
<dbReference type="InterPro" id="IPR049163">
    <property type="entry name" value="Pif1-like_2B_dom"/>
</dbReference>
<feature type="domain" description="DNA helicase Pif1-like DEAD-box helicase" evidence="2">
    <location>
        <begin position="70"/>
        <end position="281"/>
    </location>
</feature>
<dbReference type="PANTHER" id="PTHR10492">
    <property type="match status" value="1"/>
</dbReference>
<dbReference type="GO" id="GO:0006310">
    <property type="term" value="P:DNA recombination"/>
    <property type="evidence" value="ECO:0007669"/>
    <property type="project" value="UniProtKB-KW"/>
</dbReference>
<comment type="similarity">
    <text evidence="1">Belongs to the helicase family.</text>
</comment>
<protein>
    <recommendedName>
        <fullName evidence="1">ATP-dependent DNA helicase</fullName>
        <ecNumber evidence="1">5.6.2.3</ecNumber>
    </recommendedName>
</protein>
<reference evidence="4" key="1">
    <citation type="submission" date="2015-07" db="EMBL/GenBank/DDBJ databases">
        <title>MeaNS - Measles Nucleotide Surveillance Program.</title>
        <authorList>
            <person name="Tran T."/>
            <person name="Druce J."/>
        </authorList>
    </citation>
    <scope>NUCLEOTIDE SEQUENCE</scope>
    <source>
        <strain evidence="4">UCB-OBI-ISO-001</strain>
        <tissue evidence="4">Gonad</tissue>
    </source>
</reference>
<evidence type="ECO:0000256" key="1">
    <source>
        <dbReference type="RuleBase" id="RU363044"/>
    </source>
</evidence>
<evidence type="ECO:0000259" key="2">
    <source>
        <dbReference type="Pfam" id="PF05970"/>
    </source>
</evidence>
<dbReference type="GO" id="GO:0043139">
    <property type="term" value="F:5'-3' DNA helicase activity"/>
    <property type="evidence" value="ECO:0007669"/>
    <property type="project" value="UniProtKB-EC"/>
</dbReference>
<keyword evidence="1" id="KW-0378">Hydrolase</keyword>
<dbReference type="GO" id="GO:0016887">
    <property type="term" value="F:ATP hydrolysis activity"/>
    <property type="evidence" value="ECO:0007669"/>
    <property type="project" value="RHEA"/>
</dbReference>
<dbReference type="InterPro" id="IPR027417">
    <property type="entry name" value="P-loop_NTPase"/>
</dbReference>
<organism evidence="4">
    <name type="scientific">Octopus bimaculoides</name>
    <name type="common">California two-spotted octopus</name>
    <dbReference type="NCBI Taxonomy" id="37653"/>
    <lineage>
        <taxon>Eukaryota</taxon>
        <taxon>Metazoa</taxon>
        <taxon>Spiralia</taxon>
        <taxon>Lophotrochozoa</taxon>
        <taxon>Mollusca</taxon>
        <taxon>Cephalopoda</taxon>
        <taxon>Coleoidea</taxon>
        <taxon>Octopodiformes</taxon>
        <taxon>Octopoda</taxon>
        <taxon>Incirrata</taxon>
        <taxon>Octopodidae</taxon>
        <taxon>Octopus</taxon>
    </lineage>
</organism>
<evidence type="ECO:0000259" key="3">
    <source>
        <dbReference type="Pfam" id="PF21530"/>
    </source>
</evidence>
<dbReference type="SUPFAM" id="SSF52540">
    <property type="entry name" value="P-loop containing nucleoside triphosphate hydrolases"/>
    <property type="match status" value="1"/>
</dbReference>
<proteinExistence type="inferred from homology"/>
<dbReference type="PANTHER" id="PTHR10492:SF95">
    <property type="entry name" value="HELITRON HELICASE-LIKE DOMAIN-CONTAINING PROTEIN"/>
    <property type="match status" value="1"/>
</dbReference>
<dbReference type="Pfam" id="PF21530">
    <property type="entry name" value="Pif1_2B_dom"/>
    <property type="match status" value="1"/>
</dbReference>
<dbReference type="OrthoDB" id="6155655at2759"/>